<name>A0A0E2HEV8_9FIRM</name>
<dbReference type="InterPro" id="IPR037925">
    <property type="entry name" value="FlgE/F/G-like"/>
</dbReference>
<keyword evidence="7" id="KW-0966">Cell projection</keyword>
<reference evidence="7 8" key="1">
    <citation type="submission" date="2013-01" db="EMBL/GenBank/DDBJ databases">
        <title>The Genome Sequence of Clostridium clostridioforme 90A8.</title>
        <authorList>
            <consortium name="The Broad Institute Genome Sequencing Platform"/>
            <person name="Earl A."/>
            <person name="Ward D."/>
            <person name="Feldgarden M."/>
            <person name="Gevers D."/>
            <person name="Courvalin P."/>
            <person name="Lambert T."/>
            <person name="Walker B."/>
            <person name="Young S.K."/>
            <person name="Zeng Q."/>
            <person name="Gargeya S."/>
            <person name="Fitzgerald M."/>
            <person name="Haas B."/>
            <person name="Abouelleil A."/>
            <person name="Alvarado L."/>
            <person name="Arachchi H.M."/>
            <person name="Berlin A.M."/>
            <person name="Chapman S.B."/>
            <person name="Dewar J."/>
            <person name="Goldberg J."/>
            <person name="Griggs A."/>
            <person name="Gujja S."/>
            <person name="Hansen M."/>
            <person name="Howarth C."/>
            <person name="Imamovic A."/>
            <person name="Larimer J."/>
            <person name="McCowan C."/>
            <person name="Murphy C."/>
            <person name="Neiman D."/>
            <person name="Pearson M."/>
            <person name="Priest M."/>
            <person name="Roberts A."/>
            <person name="Saif S."/>
            <person name="Shea T."/>
            <person name="Sisk P."/>
            <person name="Sykes S."/>
            <person name="Wortman J."/>
            <person name="Nusbaum C."/>
            <person name="Birren B."/>
        </authorList>
    </citation>
    <scope>NUCLEOTIDE SEQUENCE [LARGE SCALE GENOMIC DNA]</scope>
    <source>
        <strain evidence="7 8">90A8</strain>
    </source>
</reference>
<dbReference type="InterPro" id="IPR010930">
    <property type="entry name" value="Flg_bb/hook_C_dom"/>
</dbReference>
<dbReference type="Proteomes" id="UP000013085">
    <property type="component" value="Unassembled WGS sequence"/>
</dbReference>
<dbReference type="EMBL" id="AGYR01000007">
    <property type="protein sequence ID" value="ENZ18815.1"/>
    <property type="molecule type" value="Genomic_DNA"/>
</dbReference>
<evidence type="ECO:0000259" key="6">
    <source>
        <dbReference type="Pfam" id="PF06429"/>
    </source>
</evidence>
<feature type="domain" description="Flagellar basal-body/hook protein C-terminal" evidence="6">
    <location>
        <begin position="262"/>
        <end position="306"/>
    </location>
</feature>
<dbReference type="Pfam" id="PF00460">
    <property type="entry name" value="Flg_bb_rod"/>
    <property type="match status" value="1"/>
</dbReference>
<dbReference type="GO" id="GO:0005829">
    <property type="term" value="C:cytosol"/>
    <property type="evidence" value="ECO:0007669"/>
    <property type="project" value="TreeGrafter"/>
</dbReference>
<keyword evidence="7" id="KW-0282">Flagellum</keyword>
<dbReference type="GO" id="GO:0009424">
    <property type="term" value="C:bacterial-type flagellum hook"/>
    <property type="evidence" value="ECO:0007669"/>
    <property type="project" value="TreeGrafter"/>
</dbReference>
<comment type="caution">
    <text evidence="7">The sequence shown here is derived from an EMBL/GenBank/DDBJ whole genome shotgun (WGS) entry which is preliminary data.</text>
</comment>
<dbReference type="Pfam" id="PF06429">
    <property type="entry name" value="Flg_bbr_C"/>
    <property type="match status" value="1"/>
</dbReference>
<protein>
    <recommendedName>
        <fullName evidence="4">Flagellar hook protein FlgE</fullName>
    </recommendedName>
</protein>
<dbReference type="RefSeq" id="WP_002594964.1">
    <property type="nucleotide sequence ID" value="NZ_KB850998.1"/>
</dbReference>
<keyword evidence="7" id="KW-0969">Cilium</keyword>
<comment type="subcellular location">
    <subcellularLocation>
        <location evidence="1 4">Bacterial flagellum basal body</location>
    </subcellularLocation>
</comment>
<dbReference type="AlphaFoldDB" id="A0A0E2HEV8"/>
<evidence type="ECO:0000256" key="4">
    <source>
        <dbReference type="RuleBase" id="RU362116"/>
    </source>
</evidence>
<organism evidence="7 8">
    <name type="scientific">[Clostridium] clostridioforme 90A8</name>
    <dbReference type="NCBI Taxonomy" id="999408"/>
    <lineage>
        <taxon>Bacteria</taxon>
        <taxon>Bacillati</taxon>
        <taxon>Bacillota</taxon>
        <taxon>Clostridia</taxon>
        <taxon>Lachnospirales</taxon>
        <taxon>Lachnospiraceae</taxon>
        <taxon>Enterocloster</taxon>
    </lineage>
</organism>
<dbReference type="HOGENOM" id="CLU_013687_0_1_9"/>
<dbReference type="PATRIC" id="fig|999408.3.peg.1211"/>
<sequence>MLRAMDSAVAGLRSHQNKLDVIGNNIANVNTLGFKAQSYSFKEAMYQTSTASTGGTDSAAGNNAAQYGYGTMTGTIAMDMIAGIPTYVGNFNAVINGQGFFIVRSNKADITNEDLKSSGCSFTRVGQFTVDNNGYIVDSGNNFVFGFLKEDPDDPDSSYQTDTLKPLRLTDVEGNIIEGDDDEPAIASSIEINNMGIITAKITDQDGNEKTVTIGKVAIASFQNPEGLTKSGGHYFTTNGNDNAGDCTASEPGSGSTPNLMTGYVEASNVDLAKEFSELIMAQRGFQANSKIITVSDEILNELVNMKR</sequence>
<accession>A0A0E2HEV8</accession>
<evidence type="ECO:0000256" key="3">
    <source>
        <dbReference type="ARBA" id="ARBA00023143"/>
    </source>
</evidence>
<evidence type="ECO:0000259" key="5">
    <source>
        <dbReference type="Pfam" id="PF00460"/>
    </source>
</evidence>
<dbReference type="GO" id="GO:0009425">
    <property type="term" value="C:bacterial-type flagellum basal body"/>
    <property type="evidence" value="ECO:0007669"/>
    <property type="project" value="UniProtKB-SubCell"/>
</dbReference>
<evidence type="ECO:0000256" key="2">
    <source>
        <dbReference type="ARBA" id="ARBA00009677"/>
    </source>
</evidence>
<keyword evidence="3 4" id="KW-0975">Bacterial flagellum</keyword>
<dbReference type="PANTHER" id="PTHR30435:SF1">
    <property type="entry name" value="FLAGELLAR HOOK PROTEIN FLGE"/>
    <property type="match status" value="1"/>
</dbReference>
<evidence type="ECO:0000313" key="7">
    <source>
        <dbReference type="EMBL" id="ENZ18815.1"/>
    </source>
</evidence>
<proteinExistence type="inferred from homology"/>
<dbReference type="InterPro" id="IPR020013">
    <property type="entry name" value="Flagellar_FlgE/F/G"/>
</dbReference>
<gene>
    <name evidence="7" type="ORF">HMPREF1090_01132</name>
</gene>
<feature type="domain" description="Flagellar basal body rod protein N-terminal" evidence="5">
    <location>
        <begin position="5"/>
        <end position="35"/>
    </location>
</feature>
<dbReference type="PANTHER" id="PTHR30435">
    <property type="entry name" value="FLAGELLAR PROTEIN"/>
    <property type="match status" value="1"/>
</dbReference>
<comment type="similarity">
    <text evidence="2 4">Belongs to the flagella basal body rod proteins family.</text>
</comment>
<dbReference type="GO" id="GO:0071978">
    <property type="term" value="P:bacterial-type flagellum-dependent swarming motility"/>
    <property type="evidence" value="ECO:0007669"/>
    <property type="project" value="TreeGrafter"/>
</dbReference>
<dbReference type="InterPro" id="IPR001444">
    <property type="entry name" value="Flag_bb_rod_N"/>
</dbReference>
<evidence type="ECO:0000313" key="8">
    <source>
        <dbReference type="Proteomes" id="UP000013085"/>
    </source>
</evidence>
<comment type="function">
    <text evidence="4">A flexible structure which links the flagellar filament to the drive apparatus in the basal body.</text>
</comment>
<dbReference type="SUPFAM" id="SSF117143">
    <property type="entry name" value="Flagellar hook protein flgE"/>
    <property type="match status" value="1"/>
</dbReference>
<evidence type="ECO:0000256" key="1">
    <source>
        <dbReference type="ARBA" id="ARBA00004117"/>
    </source>
</evidence>
<dbReference type="NCBIfam" id="TIGR03506">
    <property type="entry name" value="FlgEFG_subfam"/>
    <property type="match status" value="2"/>
</dbReference>